<dbReference type="SMART" id="SM00895">
    <property type="entry name" value="FCD"/>
    <property type="match status" value="1"/>
</dbReference>
<keyword evidence="6" id="KW-1185">Reference proteome</keyword>
<protein>
    <submittedName>
        <fullName evidence="5">FadR family transcriptional regulator</fullName>
    </submittedName>
</protein>
<dbReference type="PROSITE" id="PS50949">
    <property type="entry name" value="HTH_GNTR"/>
    <property type="match status" value="1"/>
</dbReference>
<keyword evidence="3" id="KW-0804">Transcription</keyword>
<organism evidence="5 6">
    <name type="scientific">Fervidobacterium changbaicum</name>
    <dbReference type="NCBI Taxonomy" id="310769"/>
    <lineage>
        <taxon>Bacteria</taxon>
        <taxon>Thermotogati</taxon>
        <taxon>Thermotogota</taxon>
        <taxon>Thermotogae</taxon>
        <taxon>Thermotogales</taxon>
        <taxon>Fervidobacteriaceae</taxon>
        <taxon>Fervidobacterium</taxon>
    </lineage>
</organism>
<dbReference type="InterPro" id="IPR000524">
    <property type="entry name" value="Tscrpt_reg_HTH_GntR"/>
</dbReference>
<dbReference type="Pfam" id="PF00392">
    <property type="entry name" value="GntR"/>
    <property type="match status" value="1"/>
</dbReference>
<keyword evidence="2" id="KW-0238">DNA-binding</keyword>
<dbReference type="InterPro" id="IPR036390">
    <property type="entry name" value="WH_DNA-bd_sf"/>
</dbReference>
<dbReference type="InterPro" id="IPR011711">
    <property type="entry name" value="GntR_C"/>
</dbReference>
<proteinExistence type="predicted"/>
<dbReference type="Pfam" id="PF07729">
    <property type="entry name" value="FCD"/>
    <property type="match status" value="1"/>
</dbReference>
<dbReference type="PRINTS" id="PR00035">
    <property type="entry name" value="HTHGNTR"/>
</dbReference>
<dbReference type="EMBL" id="CP026721">
    <property type="protein sequence ID" value="QAV33797.1"/>
    <property type="molecule type" value="Genomic_DNA"/>
</dbReference>
<evidence type="ECO:0000256" key="2">
    <source>
        <dbReference type="ARBA" id="ARBA00023125"/>
    </source>
</evidence>
<sequence>MNSLFEEIDKTQTSEKIVEEIVKLISSGKLKPGQALPPERELASRLGVSRVALREAITSLAMLGIVEKRWGKGNFISEQLNLSIVQRFTKHLIISKQLEIFEVMEARLAIESELAAFAALRRTEEDIERIQKALDKYLNTSRKSIKRVEYDKELHFAIAKAAKNSILESLQNAVMNKAFEVIKITTKVGIAYKNTEEEHKRIVTAIISGNPELSRIEMTKHLLMATERVFSSEKVLDKAVSERLQCLIKGLLTK</sequence>
<evidence type="ECO:0000256" key="3">
    <source>
        <dbReference type="ARBA" id="ARBA00023163"/>
    </source>
</evidence>
<dbReference type="Proteomes" id="UP000288947">
    <property type="component" value="Chromosome"/>
</dbReference>
<name>A0ABX5QTH1_9BACT</name>
<dbReference type="InterPro" id="IPR036388">
    <property type="entry name" value="WH-like_DNA-bd_sf"/>
</dbReference>
<dbReference type="SUPFAM" id="SSF48008">
    <property type="entry name" value="GntR ligand-binding domain-like"/>
    <property type="match status" value="1"/>
</dbReference>
<dbReference type="CDD" id="cd07377">
    <property type="entry name" value="WHTH_GntR"/>
    <property type="match status" value="1"/>
</dbReference>
<reference evidence="5 6" key="1">
    <citation type="submission" date="2018-01" db="EMBL/GenBank/DDBJ databases">
        <title>The whole genome sequencing and assembly of Fervidobacterium changbaicum CBS-1 strain.</title>
        <authorList>
            <person name="Kim J.-Y."/>
            <person name="Park M.-K."/>
            <person name="Yi H."/>
            <person name="Bahn Y.-S."/>
            <person name="Kim J.F."/>
            <person name="Lee D.-W."/>
        </authorList>
    </citation>
    <scope>NUCLEOTIDE SEQUENCE [LARGE SCALE GENOMIC DNA]</scope>
    <source>
        <strain evidence="5 6">CBS-1</strain>
    </source>
</reference>
<dbReference type="PANTHER" id="PTHR43537:SF5">
    <property type="entry name" value="UXU OPERON TRANSCRIPTIONAL REGULATOR"/>
    <property type="match status" value="1"/>
</dbReference>
<dbReference type="InterPro" id="IPR008920">
    <property type="entry name" value="TF_FadR/GntR_C"/>
</dbReference>
<evidence type="ECO:0000313" key="5">
    <source>
        <dbReference type="EMBL" id="QAV33797.1"/>
    </source>
</evidence>
<evidence type="ECO:0000256" key="1">
    <source>
        <dbReference type="ARBA" id="ARBA00023015"/>
    </source>
</evidence>
<evidence type="ECO:0000259" key="4">
    <source>
        <dbReference type="PROSITE" id="PS50949"/>
    </source>
</evidence>
<evidence type="ECO:0000313" key="6">
    <source>
        <dbReference type="Proteomes" id="UP000288947"/>
    </source>
</evidence>
<accession>A0ABX5QTH1</accession>
<dbReference type="PANTHER" id="PTHR43537">
    <property type="entry name" value="TRANSCRIPTIONAL REGULATOR, GNTR FAMILY"/>
    <property type="match status" value="1"/>
</dbReference>
<dbReference type="Gene3D" id="1.20.120.530">
    <property type="entry name" value="GntR ligand-binding domain-like"/>
    <property type="match status" value="1"/>
</dbReference>
<feature type="domain" description="HTH gntR-type" evidence="4">
    <location>
        <begin position="11"/>
        <end position="79"/>
    </location>
</feature>
<dbReference type="SUPFAM" id="SSF46785">
    <property type="entry name" value="Winged helix' DNA-binding domain"/>
    <property type="match status" value="1"/>
</dbReference>
<gene>
    <name evidence="5" type="ORF">CBS1_08780</name>
</gene>
<dbReference type="SMART" id="SM00345">
    <property type="entry name" value="HTH_GNTR"/>
    <property type="match status" value="1"/>
</dbReference>
<dbReference type="Gene3D" id="1.10.10.10">
    <property type="entry name" value="Winged helix-like DNA-binding domain superfamily/Winged helix DNA-binding domain"/>
    <property type="match status" value="1"/>
</dbReference>
<keyword evidence="1" id="KW-0805">Transcription regulation</keyword>